<dbReference type="Proteomes" id="UP000317178">
    <property type="component" value="Chromosome"/>
</dbReference>
<name>A0A518CT88_9PLAN</name>
<dbReference type="EMBL" id="CP036281">
    <property type="protein sequence ID" value="QDU82439.1"/>
    <property type="molecule type" value="Genomic_DNA"/>
</dbReference>
<evidence type="ECO:0000313" key="1">
    <source>
        <dbReference type="EMBL" id="QDU82439.1"/>
    </source>
</evidence>
<dbReference type="KEGG" id="plon:Pla110_41960"/>
<accession>A0A518CT88</accession>
<dbReference type="AlphaFoldDB" id="A0A518CT88"/>
<proteinExistence type="predicted"/>
<evidence type="ECO:0000313" key="2">
    <source>
        <dbReference type="Proteomes" id="UP000317178"/>
    </source>
</evidence>
<organism evidence="1 2">
    <name type="scientific">Polystyrenella longa</name>
    <dbReference type="NCBI Taxonomy" id="2528007"/>
    <lineage>
        <taxon>Bacteria</taxon>
        <taxon>Pseudomonadati</taxon>
        <taxon>Planctomycetota</taxon>
        <taxon>Planctomycetia</taxon>
        <taxon>Planctomycetales</taxon>
        <taxon>Planctomycetaceae</taxon>
        <taxon>Polystyrenella</taxon>
    </lineage>
</organism>
<gene>
    <name evidence="1" type="ORF">Pla110_41960</name>
</gene>
<protein>
    <submittedName>
        <fullName evidence="1">Uncharacterized protein</fullName>
    </submittedName>
</protein>
<keyword evidence="2" id="KW-1185">Reference proteome</keyword>
<reference evidence="1 2" key="1">
    <citation type="submission" date="2019-02" db="EMBL/GenBank/DDBJ databases">
        <title>Deep-cultivation of Planctomycetes and their phenomic and genomic characterization uncovers novel biology.</title>
        <authorList>
            <person name="Wiegand S."/>
            <person name="Jogler M."/>
            <person name="Boedeker C."/>
            <person name="Pinto D."/>
            <person name="Vollmers J."/>
            <person name="Rivas-Marin E."/>
            <person name="Kohn T."/>
            <person name="Peeters S.H."/>
            <person name="Heuer A."/>
            <person name="Rast P."/>
            <person name="Oberbeckmann S."/>
            <person name="Bunk B."/>
            <person name="Jeske O."/>
            <person name="Meyerdierks A."/>
            <person name="Storesund J.E."/>
            <person name="Kallscheuer N."/>
            <person name="Luecker S."/>
            <person name="Lage O.M."/>
            <person name="Pohl T."/>
            <person name="Merkel B.J."/>
            <person name="Hornburger P."/>
            <person name="Mueller R.-W."/>
            <person name="Bruemmer F."/>
            <person name="Labrenz M."/>
            <person name="Spormann A.M."/>
            <person name="Op den Camp H."/>
            <person name="Overmann J."/>
            <person name="Amann R."/>
            <person name="Jetten M.S.M."/>
            <person name="Mascher T."/>
            <person name="Medema M.H."/>
            <person name="Devos D.P."/>
            <person name="Kaster A.-K."/>
            <person name="Ovreas L."/>
            <person name="Rohde M."/>
            <person name="Galperin M.Y."/>
            <person name="Jogler C."/>
        </authorList>
    </citation>
    <scope>NUCLEOTIDE SEQUENCE [LARGE SCALE GENOMIC DNA]</scope>
    <source>
        <strain evidence="1 2">Pla110</strain>
    </source>
</reference>
<sequence>MNSTQVSSLSTLLIACLFMICGCSEQSMEKLTPVNQPPLTFVEGDSTWTKEKEILPVMEVELATIVNHRPSLTDNPRMTGNPVLYSTSDGRIRFYWLTIGIGEMEWLYVEFNEGGFNTSDEGTGWEDTSG</sequence>